<dbReference type="Gene3D" id="1.20.20.20">
    <property type="entry name" value="Haemophore, haem-binding domain"/>
    <property type="match status" value="1"/>
</dbReference>
<proteinExistence type="predicted"/>
<reference evidence="4" key="1">
    <citation type="journal article" date="2016" name="Genome Announc.">
        <title>Draft Genome Sequences of Five Rapidly Growing Mycobacterium Species, M. thermoresistibile, M. fortuitum subsp. acetamidolyticum, M. canariasense, M. brisbanense, and M. novocastrense.</title>
        <authorList>
            <person name="Katahira K."/>
            <person name="Ogura Y."/>
            <person name="Gotoh Y."/>
            <person name="Hayashi T."/>
        </authorList>
    </citation>
    <scope>NUCLEOTIDE SEQUENCE [LARGE SCALE GENOMIC DNA]</scope>
    <source>
        <strain evidence="4">JCM15654</strain>
    </source>
</reference>
<protein>
    <recommendedName>
        <fullName evidence="2">Haemophore haem-binding domain-containing protein</fullName>
    </recommendedName>
</protein>
<evidence type="ECO:0000313" key="4">
    <source>
        <dbReference type="Proteomes" id="UP000069620"/>
    </source>
</evidence>
<accession>A0A100W4Z8</accession>
<evidence type="ECO:0000259" key="2">
    <source>
        <dbReference type="Pfam" id="PF16525"/>
    </source>
</evidence>
<dbReference type="Proteomes" id="UP000069620">
    <property type="component" value="Unassembled WGS sequence"/>
</dbReference>
<dbReference type="AlphaFoldDB" id="A0A100W4Z8"/>
<dbReference type="OrthoDB" id="4726347at2"/>
<organism evidence="3 4">
    <name type="scientific">Mycolicibacterium brisbanense</name>
    <dbReference type="NCBI Taxonomy" id="146020"/>
    <lineage>
        <taxon>Bacteria</taxon>
        <taxon>Bacillati</taxon>
        <taxon>Actinomycetota</taxon>
        <taxon>Actinomycetes</taxon>
        <taxon>Mycobacteriales</taxon>
        <taxon>Mycobacteriaceae</taxon>
        <taxon>Mycolicibacterium</taxon>
    </lineage>
</organism>
<comment type="caution">
    <text evidence="3">The sequence shown here is derived from an EMBL/GenBank/DDBJ whole genome shotgun (WGS) entry which is preliminary data.</text>
</comment>
<dbReference type="NCBIfam" id="TIGR04529">
    <property type="entry name" value="MTB_hemophore"/>
    <property type="match status" value="1"/>
</dbReference>
<feature type="signal peptide" evidence="1">
    <location>
        <begin position="1"/>
        <end position="26"/>
    </location>
</feature>
<dbReference type="RefSeq" id="WP_062831541.1">
    <property type="nucleotide sequence ID" value="NZ_BCSX01000051.1"/>
</dbReference>
<feature type="chain" id="PRO_5038850823" description="Haemophore haem-binding domain-containing protein" evidence="1">
    <location>
        <begin position="27"/>
        <end position="133"/>
    </location>
</feature>
<evidence type="ECO:0000313" key="3">
    <source>
        <dbReference type="EMBL" id="GAS91723.1"/>
    </source>
</evidence>
<sequence length="133" mass="13682">MKIRSRTARRGFTGIGVGFLFGGVCAATIATPVASAAPDQCSAQALSGTVSSVTGAAHQYLAAHPGANNAVTAAYGKPRDQAAADLRGYFTANPGEYYDLRNILAPIGDAQRQCNVTVLPADLASAYEQFMAG</sequence>
<dbReference type="GO" id="GO:0020037">
    <property type="term" value="F:heme binding"/>
    <property type="evidence" value="ECO:0007669"/>
    <property type="project" value="InterPro"/>
</dbReference>
<dbReference type="EMBL" id="BCSX01000051">
    <property type="protein sequence ID" value="GAS91723.1"/>
    <property type="molecule type" value="Genomic_DNA"/>
</dbReference>
<evidence type="ECO:0000256" key="1">
    <source>
        <dbReference type="SAM" id="SignalP"/>
    </source>
</evidence>
<name>A0A100W4Z8_9MYCO</name>
<dbReference type="InterPro" id="IPR032407">
    <property type="entry name" value="MHB"/>
</dbReference>
<reference evidence="4" key="2">
    <citation type="submission" date="2016-02" db="EMBL/GenBank/DDBJ databases">
        <title>Draft genome sequence of five rapidly growing Mycobacterium species.</title>
        <authorList>
            <person name="Katahira K."/>
            <person name="Gotou Y."/>
            <person name="Iida K."/>
            <person name="Ogura Y."/>
            <person name="Hayashi T."/>
        </authorList>
    </citation>
    <scope>NUCLEOTIDE SEQUENCE [LARGE SCALE GENOMIC DNA]</scope>
    <source>
        <strain evidence="4">JCM15654</strain>
    </source>
</reference>
<keyword evidence="4" id="KW-1185">Reference proteome</keyword>
<gene>
    <name evidence="3" type="ORF">RMCB_5819</name>
</gene>
<dbReference type="Pfam" id="PF16525">
    <property type="entry name" value="MHB"/>
    <property type="match status" value="1"/>
</dbReference>
<dbReference type="InterPro" id="IPR038378">
    <property type="entry name" value="MHB_sf"/>
</dbReference>
<keyword evidence="1" id="KW-0732">Signal</keyword>
<feature type="domain" description="Haemophore haem-binding" evidence="2">
    <location>
        <begin position="39"/>
        <end position="115"/>
    </location>
</feature>